<dbReference type="Proteomes" id="UP000236291">
    <property type="component" value="Unassembled WGS sequence"/>
</dbReference>
<accession>A0A2K3LXV7</accession>
<dbReference type="InterPro" id="IPR004883">
    <property type="entry name" value="LOB"/>
</dbReference>
<reference evidence="3 5" key="2">
    <citation type="journal article" date="2017" name="Front. Plant Sci.">
        <title>Gene Classification and Mining of Molecular Markers Useful in Red Clover (Trifolium pratense) Breeding.</title>
        <authorList>
            <person name="Istvanek J."/>
            <person name="Dluhosova J."/>
            <person name="Dluhos P."/>
            <person name="Patkova L."/>
            <person name="Nedelnik J."/>
            <person name="Repkova J."/>
        </authorList>
    </citation>
    <scope>NUCLEOTIDE SEQUENCE [LARGE SCALE GENOMIC DNA]</scope>
    <source>
        <strain evidence="5">cv. Tatra</strain>
        <tissue evidence="3">Young leaves</tissue>
    </source>
</reference>
<dbReference type="AlphaFoldDB" id="A0A2K3LXV7"/>
<name>A0A2K3LXV7_TRIPR</name>
<gene>
    <name evidence="3" type="ORF">L195_g039411</name>
    <name evidence="4" type="ORF">L195_g041576</name>
</gene>
<dbReference type="Pfam" id="PF03195">
    <property type="entry name" value="LOB"/>
    <property type="match status" value="1"/>
</dbReference>
<dbReference type="STRING" id="57577.A0A2K3LXV7"/>
<dbReference type="PANTHER" id="PTHR31301:SF21">
    <property type="entry name" value="LOB DOMAIN-CONTAINING PROTEIN 27-RELATED"/>
    <property type="match status" value="1"/>
</dbReference>
<feature type="domain" description="LOB" evidence="2">
    <location>
        <begin position="1"/>
        <end position="73"/>
    </location>
</feature>
<evidence type="ECO:0000259" key="2">
    <source>
        <dbReference type="PROSITE" id="PS50891"/>
    </source>
</evidence>
<feature type="non-terminal residue" evidence="3">
    <location>
        <position position="142"/>
    </location>
</feature>
<comment type="caution">
    <text evidence="3">The sequence shown here is derived from an EMBL/GenBank/DDBJ whole genome shotgun (WGS) entry which is preliminary data.</text>
</comment>
<dbReference type="PANTHER" id="PTHR31301">
    <property type="entry name" value="LOB DOMAIN-CONTAINING PROTEIN 4-RELATED"/>
    <property type="match status" value="1"/>
</dbReference>
<sequence>MFGNAHRLYGVSNILKILKEIDDDKKDDAMKSIIFESDIRAKFRVDGCFGVIKHYEVNSMDTTRVVRLSDLSNSGGDNVMEDNYDEELKLDGGVDAQISTNFDLKQKERLLDGDKLAISDYELNMFIYGRQPFVQKDAAEFS</sequence>
<evidence type="ECO:0000313" key="3">
    <source>
        <dbReference type="EMBL" id="PNX83370.1"/>
    </source>
</evidence>
<dbReference type="PROSITE" id="PS50891">
    <property type="entry name" value="LOB"/>
    <property type="match status" value="1"/>
</dbReference>
<reference evidence="3 5" key="1">
    <citation type="journal article" date="2014" name="Am. J. Bot.">
        <title>Genome assembly and annotation for red clover (Trifolium pratense; Fabaceae).</title>
        <authorList>
            <person name="Istvanek J."/>
            <person name="Jaros M."/>
            <person name="Krenek A."/>
            <person name="Repkova J."/>
        </authorList>
    </citation>
    <scope>NUCLEOTIDE SEQUENCE [LARGE SCALE GENOMIC DNA]</scope>
    <source>
        <strain evidence="5">cv. Tatra</strain>
        <tissue evidence="3">Young leaves</tissue>
    </source>
</reference>
<protein>
    <submittedName>
        <fullName evidence="3">LOB domain protein</fullName>
    </submittedName>
</protein>
<dbReference type="EMBL" id="ASHM01043968">
    <property type="protein sequence ID" value="PNX83370.1"/>
    <property type="molecule type" value="Genomic_DNA"/>
</dbReference>
<proteinExistence type="inferred from homology"/>
<evidence type="ECO:0000256" key="1">
    <source>
        <dbReference type="ARBA" id="ARBA00005474"/>
    </source>
</evidence>
<comment type="similarity">
    <text evidence="1">Belongs to the LOB domain-containing protein family.</text>
</comment>
<organism evidence="3 5">
    <name type="scientific">Trifolium pratense</name>
    <name type="common">Red clover</name>
    <dbReference type="NCBI Taxonomy" id="57577"/>
    <lineage>
        <taxon>Eukaryota</taxon>
        <taxon>Viridiplantae</taxon>
        <taxon>Streptophyta</taxon>
        <taxon>Embryophyta</taxon>
        <taxon>Tracheophyta</taxon>
        <taxon>Spermatophyta</taxon>
        <taxon>Magnoliopsida</taxon>
        <taxon>eudicotyledons</taxon>
        <taxon>Gunneridae</taxon>
        <taxon>Pentapetalae</taxon>
        <taxon>rosids</taxon>
        <taxon>fabids</taxon>
        <taxon>Fabales</taxon>
        <taxon>Fabaceae</taxon>
        <taxon>Papilionoideae</taxon>
        <taxon>50 kb inversion clade</taxon>
        <taxon>NPAAA clade</taxon>
        <taxon>Hologalegina</taxon>
        <taxon>IRL clade</taxon>
        <taxon>Trifolieae</taxon>
        <taxon>Trifolium</taxon>
    </lineage>
</organism>
<evidence type="ECO:0000313" key="5">
    <source>
        <dbReference type="Proteomes" id="UP000236291"/>
    </source>
</evidence>
<dbReference type="EMBL" id="ASHM01048889">
    <property type="protein sequence ID" value="PNX85507.1"/>
    <property type="molecule type" value="Genomic_DNA"/>
</dbReference>
<evidence type="ECO:0000313" key="4">
    <source>
        <dbReference type="EMBL" id="PNX85507.1"/>
    </source>
</evidence>